<feature type="coiled-coil region" evidence="2">
    <location>
        <begin position="285"/>
        <end position="396"/>
    </location>
</feature>
<keyword evidence="1 2" id="KW-0175">Coiled coil</keyword>
<dbReference type="STRING" id="409849.ENSPMGP00000003937"/>
<dbReference type="FunFam" id="1.20.5.340:FF:000003">
    <property type="entry name" value="Myosin heavy chain"/>
    <property type="match status" value="1"/>
</dbReference>
<dbReference type="GO" id="GO:0005737">
    <property type="term" value="C:cytoplasm"/>
    <property type="evidence" value="ECO:0007669"/>
    <property type="project" value="TreeGrafter"/>
</dbReference>
<dbReference type="InterPro" id="IPR002928">
    <property type="entry name" value="Myosin_tail"/>
</dbReference>
<dbReference type="AlphaFoldDB" id="A0A3B3ZHB4"/>
<evidence type="ECO:0000259" key="3">
    <source>
        <dbReference type="Pfam" id="PF01576"/>
    </source>
</evidence>
<accession>A0A3B3ZHB4</accession>
<dbReference type="Pfam" id="PF01576">
    <property type="entry name" value="Myosin_tail_1"/>
    <property type="match status" value="1"/>
</dbReference>
<name>A0A3B3ZHB4_9GOBI</name>
<organism evidence="4 5">
    <name type="scientific">Periophthalmus magnuspinnatus</name>
    <dbReference type="NCBI Taxonomy" id="409849"/>
    <lineage>
        <taxon>Eukaryota</taxon>
        <taxon>Metazoa</taxon>
        <taxon>Chordata</taxon>
        <taxon>Craniata</taxon>
        <taxon>Vertebrata</taxon>
        <taxon>Euteleostomi</taxon>
        <taxon>Actinopterygii</taxon>
        <taxon>Neopterygii</taxon>
        <taxon>Teleostei</taxon>
        <taxon>Neoteleostei</taxon>
        <taxon>Acanthomorphata</taxon>
        <taxon>Gobiaria</taxon>
        <taxon>Gobiiformes</taxon>
        <taxon>Gobioidei</taxon>
        <taxon>Gobiidae</taxon>
        <taxon>Oxudercinae</taxon>
        <taxon>Periophthalmus</taxon>
    </lineage>
</organism>
<dbReference type="SUPFAM" id="SSF90257">
    <property type="entry name" value="Myosin rod fragments"/>
    <property type="match status" value="2"/>
</dbReference>
<reference evidence="4" key="2">
    <citation type="submission" date="2025-09" db="UniProtKB">
        <authorList>
            <consortium name="Ensembl"/>
        </authorList>
    </citation>
    <scope>IDENTIFICATION</scope>
</reference>
<dbReference type="FunFam" id="1.20.5.340:FF:000050">
    <property type="entry name" value="Myosin heavy chain, muscle"/>
    <property type="match status" value="1"/>
</dbReference>
<dbReference type="GO" id="GO:0051015">
    <property type="term" value="F:actin filament binding"/>
    <property type="evidence" value="ECO:0007669"/>
    <property type="project" value="TreeGrafter"/>
</dbReference>
<dbReference type="PANTHER" id="PTHR45615:SF44">
    <property type="entry name" value="MYOSIN HEAVY CHAIN 4-RELATED"/>
    <property type="match status" value="1"/>
</dbReference>
<dbReference type="GO" id="GO:0016460">
    <property type="term" value="C:myosin II complex"/>
    <property type="evidence" value="ECO:0007669"/>
    <property type="project" value="TreeGrafter"/>
</dbReference>
<dbReference type="Ensembl" id="ENSPMGT00000004183.1">
    <property type="protein sequence ID" value="ENSPMGP00000003937.1"/>
    <property type="gene ID" value="ENSPMGG00000003364.1"/>
</dbReference>
<proteinExistence type="predicted"/>
<sequence length="423" mass="48514">QTLDDLQAEEDKVNTLTKAKTKLEQQVDDVWSYSHSFPFSVSYQLLSKIEDEQSLGAQLQKKIKELQELEEEIEAERAARAKVEKQRADLSRELEEISERLEEAGGATAAQIELNKKREAEFQKLRRDLEESTLQHEATAAALRKKQADSVAELGEQIDNLQRVKQKLEKEKSEYKMEIDDLSSNMESVAKSKGNLEKMCRTLEDQLSELKAKNDENVRQLNDINAQKARLQTENGNSPKVENFFNFTLHCVKTKSCCNYRYSKINQHCTNYTFSQAKNALAHGVQSARHDCDLLREQYEEEQEAKAELQRAMSKANSEVAQWRSKYETDAIQRTEELEEAKSLAQRLQEAEESIEAVNSKCASLEKTKQRLQGEVEDLMIDVERANALAANLDKKQRNFDKTVETEKSEIQTALEEAEVLIK</sequence>
<evidence type="ECO:0000313" key="4">
    <source>
        <dbReference type="Ensembl" id="ENSPMGP00000003937.1"/>
    </source>
</evidence>
<keyword evidence="5" id="KW-1185">Reference proteome</keyword>
<dbReference type="Gene3D" id="1.20.5.340">
    <property type="match status" value="2"/>
</dbReference>
<reference evidence="4" key="1">
    <citation type="submission" date="2025-08" db="UniProtKB">
        <authorList>
            <consortium name="Ensembl"/>
        </authorList>
    </citation>
    <scope>IDENTIFICATION</scope>
</reference>
<feature type="coiled-coil region" evidence="2">
    <location>
        <begin position="6"/>
        <end position="234"/>
    </location>
</feature>
<dbReference type="GO" id="GO:0032982">
    <property type="term" value="C:myosin filament"/>
    <property type="evidence" value="ECO:0007669"/>
    <property type="project" value="TreeGrafter"/>
</dbReference>
<evidence type="ECO:0000313" key="5">
    <source>
        <dbReference type="Proteomes" id="UP000261520"/>
    </source>
</evidence>
<feature type="domain" description="Myosin tail" evidence="3">
    <location>
        <begin position="45"/>
        <end position="417"/>
    </location>
</feature>
<dbReference type="Proteomes" id="UP000261520">
    <property type="component" value="Unplaced"/>
</dbReference>
<evidence type="ECO:0000256" key="1">
    <source>
        <dbReference type="ARBA" id="ARBA00023054"/>
    </source>
</evidence>
<dbReference type="GO" id="GO:0000146">
    <property type="term" value="F:microfilament motor activity"/>
    <property type="evidence" value="ECO:0007669"/>
    <property type="project" value="TreeGrafter"/>
</dbReference>
<dbReference type="PANTHER" id="PTHR45615">
    <property type="entry name" value="MYOSIN HEAVY CHAIN, NON-MUSCLE"/>
    <property type="match status" value="1"/>
</dbReference>
<protein>
    <recommendedName>
        <fullName evidence="3">Myosin tail domain-containing protein</fullName>
    </recommendedName>
</protein>
<evidence type="ECO:0000256" key="2">
    <source>
        <dbReference type="SAM" id="Coils"/>
    </source>
</evidence>